<dbReference type="EMBL" id="CP020773">
    <property type="protein sequence ID" value="ARJ52000.1"/>
    <property type="molecule type" value="Genomic_DNA"/>
</dbReference>
<organism evidence="2 3">
    <name type="scientific">Staphylococcus lutrae</name>
    <dbReference type="NCBI Taxonomy" id="155085"/>
    <lineage>
        <taxon>Bacteria</taxon>
        <taxon>Bacillati</taxon>
        <taxon>Bacillota</taxon>
        <taxon>Bacilli</taxon>
        <taxon>Bacillales</taxon>
        <taxon>Staphylococcaceae</taxon>
        <taxon>Staphylococcus</taxon>
    </lineage>
</organism>
<evidence type="ECO:0000313" key="2">
    <source>
        <dbReference type="EMBL" id="ARJ52000.1"/>
    </source>
</evidence>
<dbReference type="PROSITE" id="PS51186">
    <property type="entry name" value="GNAT"/>
    <property type="match status" value="1"/>
</dbReference>
<dbReference type="RefSeq" id="WP_085238437.1">
    <property type="nucleotide sequence ID" value="NZ_CP020773.1"/>
</dbReference>
<gene>
    <name evidence="2" type="ORF">B5P37_06670</name>
</gene>
<proteinExistence type="predicted"/>
<evidence type="ECO:0000259" key="1">
    <source>
        <dbReference type="PROSITE" id="PS51186"/>
    </source>
</evidence>
<reference evidence="2 3" key="1">
    <citation type="submission" date="2017-04" db="EMBL/GenBank/DDBJ databases">
        <authorList>
            <person name="Veseli I.A."/>
            <person name="Tang C."/>
            <person name="Pombert J.-F."/>
        </authorList>
    </citation>
    <scope>NUCLEOTIDE SEQUENCE [LARGE SCALE GENOMIC DNA]</scope>
    <source>
        <strain evidence="2 3">ATCC 700373</strain>
    </source>
</reference>
<dbReference type="InterPro" id="IPR016181">
    <property type="entry name" value="Acyl_CoA_acyltransferase"/>
</dbReference>
<feature type="domain" description="N-acetyltransferase" evidence="1">
    <location>
        <begin position="3"/>
        <end position="177"/>
    </location>
</feature>
<dbReference type="AlphaFoldDB" id="A0AAC9RWC6"/>
<sequence>MSIFLSTPTENDYDATYEMIANVFAEQPESNHQEHCLVKRLRLSPNYHYELEVVAKTEDGRIIGHAMCSEVRIQNETTTYVALALNSLVVSTSFRHKGIGKALVHALEERALSEEYTTIVAHGHGDFYEQLDYEQASHHHIVTPLDIPPENFYVKFLWDSLEDPPNGKVIYPEVFFE</sequence>
<dbReference type="SUPFAM" id="SSF55729">
    <property type="entry name" value="Acyl-CoA N-acyltransferases (Nat)"/>
    <property type="match status" value="1"/>
</dbReference>
<dbReference type="KEGG" id="slz:B5P37_06670"/>
<evidence type="ECO:0000313" key="3">
    <source>
        <dbReference type="Proteomes" id="UP000242864"/>
    </source>
</evidence>
<keyword evidence="3" id="KW-1185">Reference proteome</keyword>
<dbReference type="Proteomes" id="UP000242864">
    <property type="component" value="Chromosome"/>
</dbReference>
<dbReference type="Gene3D" id="3.40.630.30">
    <property type="match status" value="1"/>
</dbReference>
<dbReference type="Pfam" id="PF00583">
    <property type="entry name" value="Acetyltransf_1"/>
    <property type="match status" value="1"/>
</dbReference>
<protein>
    <submittedName>
        <fullName evidence="2">GNAT family N-acetyltransferase</fullName>
    </submittedName>
</protein>
<accession>A0AAC9RWC6</accession>
<name>A0AAC9RWC6_9STAP</name>
<dbReference type="CDD" id="cd04301">
    <property type="entry name" value="NAT_SF"/>
    <property type="match status" value="1"/>
</dbReference>
<dbReference type="InterPro" id="IPR000182">
    <property type="entry name" value="GNAT_dom"/>
</dbReference>
<dbReference type="GO" id="GO:0016747">
    <property type="term" value="F:acyltransferase activity, transferring groups other than amino-acyl groups"/>
    <property type="evidence" value="ECO:0007669"/>
    <property type="project" value="InterPro"/>
</dbReference>